<evidence type="ECO:0000313" key="4">
    <source>
        <dbReference type="Proteomes" id="UP000243797"/>
    </source>
</evidence>
<protein>
    <submittedName>
        <fullName evidence="3">Sphingomyelinase C 2</fullName>
    </submittedName>
</protein>
<evidence type="ECO:0000256" key="2">
    <source>
        <dbReference type="SAM" id="MobiDB-lite"/>
    </source>
</evidence>
<dbReference type="EMBL" id="NKHZ01000025">
    <property type="protein sequence ID" value="PNS20068.1"/>
    <property type="molecule type" value="Genomic_DNA"/>
</dbReference>
<dbReference type="OrthoDB" id="3926908at2759"/>
<feature type="coiled-coil region" evidence="1">
    <location>
        <begin position="147"/>
        <end position="181"/>
    </location>
</feature>
<feature type="region of interest" description="Disordered" evidence="2">
    <location>
        <begin position="74"/>
        <end position="104"/>
    </location>
</feature>
<dbReference type="Proteomes" id="UP000243797">
    <property type="component" value="Unassembled WGS sequence"/>
</dbReference>
<proteinExistence type="predicted"/>
<gene>
    <name evidence="3" type="ORF">CAC42_5518</name>
</gene>
<keyword evidence="4" id="KW-1185">Reference proteome</keyword>
<dbReference type="AlphaFoldDB" id="A0A2K1QYE0"/>
<evidence type="ECO:0000313" key="3">
    <source>
        <dbReference type="EMBL" id="PNS20068.1"/>
    </source>
</evidence>
<reference evidence="3 4" key="1">
    <citation type="submission" date="2017-06" db="EMBL/GenBank/DDBJ databases">
        <title>Draft genome sequence of a variant of Elsinoe murrayae.</title>
        <authorList>
            <person name="Cheng Q."/>
        </authorList>
    </citation>
    <scope>NUCLEOTIDE SEQUENCE [LARGE SCALE GENOMIC DNA]</scope>
    <source>
        <strain evidence="3 4">CQ-2017a</strain>
    </source>
</reference>
<evidence type="ECO:0000256" key="1">
    <source>
        <dbReference type="SAM" id="Coils"/>
    </source>
</evidence>
<organism evidence="3 4">
    <name type="scientific">Sphaceloma murrayae</name>
    <dbReference type="NCBI Taxonomy" id="2082308"/>
    <lineage>
        <taxon>Eukaryota</taxon>
        <taxon>Fungi</taxon>
        <taxon>Dikarya</taxon>
        <taxon>Ascomycota</taxon>
        <taxon>Pezizomycotina</taxon>
        <taxon>Dothideomycetes</taxon>
        <taxon>Dothideomycetidae</taxon>
        <taxon>Myriangiales</taxon>
        <taxon>Elsinoaceae</taxon>
        <taxon>Sphaceloma</taxon>
    </lineage>
</organism>
<accession>A0A2K1QYE0</accession>
<comment type="caution">
    <text evidence="3">The sequence shown here is derived from an EMBL/GenBank/DDBJ whole genome shotgun (WGS) entry which is preliminary data.</text>
</comment>
<sequence length="196" mass="21800">MAQPPGTPKSPIHDAAHHASYLPRDIPYSAPFEDSIADLLNSTTSTATRPIAERPASSSSYPVLDLDALPLAISDPRRTFPSPVPGLRLTHPSGYLEGGPGLSPSEDEFAAHFVSEHGIRDVQTLEQVKSQEIQRHIETARERARKRREAKEKNEGIDAEIRAMEEQLKLEMRVLGKARERALEKRETREKRKGPG</sequence>
<keyword evidence="1" id="KW-0175">Coiled coil</keyword>
<name>A0A2K1QYE0_9PEZI</name>
<dbReference type="InParanoid" id="A0A2K1QYE0"/>